<evidence type="ECO:0000313" key="9">
    <source>
        <dbReference type="EMBL" id="RHN52189.1"/>
    </source>
</evidence>
<dbReference type="InterPro" id="IPR011065">
    <property type="entry name" value="Kunitz_inhibitor_STI-like_sf"/>
</dbReference>
<dbReference type="GO" id="GO:0005576">
    <property type="term" value="C:extracellular region"/>
    <property type="evidence" value="ECO:0007669"/>
    <property type="project" value="UniProtKB-SubCell"/>
</dbReference>
<dbReference type="SMART" id="SM00452">
    <property type="entry name" value="STI"/>
    <property type="match status" value="1"/>
</dbReference>
<name>I3SQY8_MEDTR</name>
<reference evidence="8 11" key="3">
    <citation type="journal article" date="2014" name="BMC Genomics">
        <title>An improved genome release (version Mt4.0) for the model legume Medicago truncatula.</title>
        <authorList>
            <person name="Tang H."/>
            <person name="Krishnakumar V."/>
            <person name="Bidwell S."/>
            <person name="Rosen B."/>
            <person name="Chan A."/>
            <person name="Zhou S."/>
            <person name="Gentzbittel L."/>
            <person name="Childs K.L."/>
            <person name="Yandell M."/>
            <person name="Gundlach H."/>
            <person name="Mayer K.F."/>
            <person name="Schwartz D.C."/>
            <person name="Town C.D."/>
        </authorList>
    </citation>
    <scope>GENOME REANNOTATION</scope>
    <source>
        <strain evidence="8">A17</strain>
        <strain evidence="10 11">cv. Jemalong A17</strain>
    </source>
</reference>
<dbReference type="Gene3D" id="2.80.10.50">
    <property type="match status" value="1"/>
</dbReference>
<keyword evidence="4" id="KW-0722">Serine protease inhibitor</keyword>
<dbReference type="PANTHER" id="PTHR33107">
    <property type="entry name" value="KUNITZ TRYPSIN INHIBITOR 2"/>
    <property type="match status" value="1"/>
</dbReference>
<sequence length="216" mass="23195">MKPVLSLTLSFFLFSFITNISPNNAIEQVLDINGTPLTPGGQYYILPESDNPSIGGLILNKIDDLECPVTVVQDITVIGLPVKFSMLENSTSNILPGTDLEIEFTTKPDCAKSSKWSMFVDHDTQLSFVGIGGSANNPGVETTSGKFLVVKHQHGSGHAYRIGFCLDTTGDCGFIALEFFNSEDGGPRLIFTVNDAYSVVFVDAASIKSASHALPI</sequence>
<evidence type="ECO:0000313" key="8">
    <source>
        <dbReference type="EMBL" id="KEH26656.1"/>
    </source>
</evidence>
<protein>
    <submittedName>
        <fullName evidence="8">Kunitz type trypsin inhibitor / Alpha-fucosidase</fullName>
    </submittedName>
</protein>
<dbReference type="InterPro" id="IPR002160">
    <property type="entry name" value="Prot_inh_Kunz-lg"/>
</dbReference>
<accession>I3SQY8</accession>
<keyword evidence="2" id="KW-0964">Secreted</keyword>
<dbReference type="PANTHER" id="PTHR33107:SF21">
    <property type="entry name" value="KUNITZ FAMILY TRYPSIN AND PROTEASE INHIBITOR PROTEIN"/>
    <property type="match status" value="1"/>
</dbReference>
<dbReference type="STRING" id="3880.I3SQY8"/>
<evidence type="ECO:0000256" key="3">
    <source>
        <dbReference type="ARBA" id="ARBA00022690"/>
    </source>
</evidence>
<dbReference type="EMBL" id="BT142886">
    <property type="protein sequence ID" value="AFK42680.1"/>
    <property type="molecule type" value="mRNA"/>
</dbReference>
<evidence type="ECO:0000313" key="7">
    <source>
        <dbReference type="EMBL" id="AFK42680.1"/>
    </source>
</evidence>
<feature type="chain" id="PRO_5014579660" evidence="6">
    <location>
        <begin position="26"/>
        <end position="216"/>
    </location>
</feature>
<dbReference type="EnsemblPlants" id="KEH26656">
    <property type="protein sequence ID" value="KEH26656"/>
    <property type="gene ID" value="MTR_6g066210"/>
</dbReference>
<dbReference type="OrthoDB" id="1400795at2759"/>
<proteinExistence type="evidence at transcript level"/>
<dbReference type="Proteomes" id="UP000002051">
    <property type="component" value="Chromosome 6"/>
</dbReference>
<evidence type="ECO:0000313" key="10">
    <source>
        <dbReference type="EnsemblPlants" id="KEH26656"/>
    </source>
</evidence>
<reference evidence="9" key="5">
    <citation type="journal article" date="2018" name="Nat. Plants">
        <title>Whole-genome landscape of Medicago truncatula symbiotic genes.</title>
        <authorList>
            <person name="Pecrix Y."/>
            <person name="Gamas P."/>
            <person name="Carrere S."/>
        </authorList>
    </citation>
    <scope>NUCLEOTIDE SEQUENCE</scope>
    <source>
        <tissue evidence="9">Leaves</tissue>
    </source>
</reference>
<dbReference type="SUPFAM" id="SSF50386">
    <property type="entry name" value="STI-like"/>
    <property type="match status" value="1"/>
</dbReference>
<dbReference type="EMBL" id="CM001222">
    <property type="protein sequence ID" value="KEH26656.1"/>
    <property type="molecule type" value="Genomic_DNA"/>
</dbReference>
<dbReference type="MEROPS" id="I03.025"/>
<dbReference type="EMBL" id="PSQE01000006">
    <property type="protein sequence ID" value="RHN52189.1"/>
    <property type="molecule type" value="Genomic_DNA"/>
</dbReference>
<reference evidence="8 11" key="1">
    <citation type="journal article" date="2011" name="Nature">
        <title>The Medicago genome provides insight into the evolution of rhizobial symbioses.</title>
        <authorList>
            <person name="Young N.D."/>
            <person name="Debelle F."/>
            <person name="Oldroyd G.E."/>
            <person name="Geurts R."/>
            <person name="Cannon S.B."/>
            <person name="Udvardi M.K."/>
            <person name="Benedito V.A."/>
            <person name="Mayer K.F."/>
            <person name="Gouzy J."/>
            <person name="Schoof H."/>
            <person name="Van de Peer Y."/>
            <person name="Proost S."/>
            <person name="Cook D.R."/>
            <person name="Meyers B.C."/>
            <person name="Spannagl M."/>
            <person name="Cheung F."/>
            <person name="De Mita S."/>
            <person name="Krishnakumar V."/>
            <person name="Gundlach H."/>
            <person name="Zhou S."/>
            <person name="Mudge J."/>
            <person name="Bharti A.K."/>
            <person name="Murray J.D."/>
            <person name="Naoumkina M.A."/>
            <person name="Rosen B."/>
            <person name="Silverstein K.A."/>
            <person name="Tang H."/>
            <person name="Rombauts S."/>
            <person name="Zhao P.X."/>
            <person name="Zhou P."/>
            <person name="Barbe V."/>
            <person name="Bardou P."/>
            <person name="Bechner M."/>
            <person name="Bellec A."/>
            <person name="Berger A."/>
            <person name="Berges H."/>
            <person name="Bidwell S."/>
            <person name="Bisseling T."/>
            <person name="Choisne N."/>
            <person name="Couloux A."/>
            <person name="Denny R."/>
            <person name="Deshpande S."/>
            <person name="Dai X."/>
            <person name="Doyle J.J."/>
            <person name="Dudez A.M."/>
            <person name="Farmer A.D."/>
            <person name="Fouteau S."/>
            <person name="Franken C."/>
            <person name="Gibelin C."/>
            <person name="Gish J."/>
            <person name="Goldstein S."/>
            <person name="Gonzalez A.J."/>
            <person name="Green P.J."/>
            <person name="Hallab A."/>
            <person name="Hartog M."/>
            <person name="Hua A."/>
            <person name="Humphray S.J."/>
            <person name="Jeong D.H."/>
            <person name="Jing Y."/>
            <person name="Jocker A."/>
            <person name="Kenton S.M."/>
            <person name="Kim D.J."/>
            <person name="Klee K."/>
            <person name="Lai H."/>
            <person name="Lang C."/>
            <person name="Lin S."/>
            <person name="Macmil S.L."/>
            <person name="Magdelenat G."/>
            <person name="Matthews L."/>
            <person name="McCorrison J."/>
            <person name="Monaghan E.L."/>
            <person name="Mun J.H."/>
            <person name="Najar F.Z."/>
            <person name="Nicholson C."/>
            <person name="Noirot C."/>
            <person name="O'Bleness M."/>
            <person name="Paule C.R."/>
            <person name="Poulain J."/>
            <person name="Prion F."/>
            <person name="Qin B."/>
            <person name="Qu C."/>
            <person name="Retzel E.F."/>
            <person name="Riddle C."/>
            <person name="Sallet E."/>
            <person name="Samain S."/>
            <person name="Samson N."/>
            <person name="Sanders I."/>
            <person name="Saurat O."/>
            <person name="Scarpelli C."/>
            <person name="Schiex T."/>
            <person name="Segurens B."/>
            <person name="Severin A.J."/>
            <person name="Sherrier D.J."/>
            <person name="Shi R."/>
            <person name="Sims S."/>
            <person name="Singer S.R."/>
            <person name="Sinharoy S."/>
            <person name="Sterck L."/>
            <person name="Viollet A."/>
            <person name="Wang B.B."/>
            <person name="Wang K."/>
            <person name="Wang M."/>
            <person name="Wang X."/>
            <person name="Warfsmann J."/>
            <person name="Weissenbach J."/>
            <person name="White D.D."/>
            <person name="White J.D."/>
            <person name="Wiley G.B."/>
            <person name="Wincker P."/>
            <person name="Xing Y."/>
            <person name="Yang L."/>
            <person name="Yao Z."/>
            <person name="Ying F."/>
            <person name="Zhai J."/>
            <person name="Zhou L."/>
            <person name="Zuber A."/>
            <person name="Denarie J."/>
            <person name="Dixon R.A."/>
            <person name="May G.D."/>
            <person name="Schwartz D.C."/>
            <person name="Rogers J."/>
            <person name="Quetier F."/>
            <person name="Town C.D."/>
            <person name="Roe B.A."/>
        </authorList>
    </citation>
    <scope>NUCLEOTIDE SEQUENCE [LARGE SCALE GENOMIC DNA]</scope>
    <source>
        <strain evidence="8">A17</strain>
        <strain evidence="10 11">cv. Jemalong A17</strain>
    </source>
</reference>
<evidence type="ECO:0000256" key="2">
    <source>
        <dbReference type="ARBA" id="ARBA00022525"/>
    </source>
</evidence>
<keyword evidence="11" id="KW-1185">Reference proteome</keyword>
<evidence type="ECO:0000256" key="5">
    <source>
        <dbReference type="ARBA" id="ARBA00023157"/>
    </source>
</evidence>
<dbReference type="AlphaFoldDB" id="I3SQY8"/>
<dbReference type="CDD" id="cd23377">
    <property type="entry name" value="beta-trefoil_STI_MP4-like"/>
    <property type="match status" value="1"/>
</dbReference>
<gene>
    <name evidence="10" type="primary">25496610</name>
    <name evidence="8" type="ordered locus">MTR_6g066210</name>
    <name evidence="9" type="ORF">MtrunA17_Chr6g0477751</name>
</gene>
<evidence type="ECO:0000256" key="4">
    <source>
        <dbReference type="ARBA" id="ARBA00022900"/>
    </source>
</evidence>
<dbReference type="Pfam" id="PF00197">
    <property type="entry name" value="Kunitz_legume"/>
    <property type="match status" value="1"/>
</dbReference>
<dbReference type="Gramene" id="rna36831">
    <property type="protein sequence ID" value="RHN52189.1"/>
    <property type="gene ID" value="gene36831"/>
</dbReference>
<dbReference type="GO" id="GO:0004867">
    <property type="term" value="F:serine-type endopeptidase inhibitor activity"/>
    <property type="evidence" value="ECO:0007669"/>
    <property type="project" value="UniProtKB-KW"/>
</dbReference>
<keyword evidence="3" id="KW-0646">Protease inhibitor</keyword>
<dbReference type="HOGENOM" id="CLU_090145_1_1_1"/>
<comment type="subcellular location">
    <subcellularLocation>
        <location evidence="1">Secreted</location>
    </subcellularLocation>
</comment>
<evidence type="ECO:0000256" key="6">
    <source>
        <dbReference type="SAM" id="SignalP"/>
    </source>
</evidence>
<dbReference type="Proteomes" id="UP000265566">
    <property type="component" value="Chromosome 6"/>
</dbReference>
<keyword evidence="5" id="KW-1015">Disulfide bond</keyword>
<dbReference type="KEGG" id="mtr:25496610"/>
<evidence type="ECO:0000256" key="1">
    <source>
        <dbReference type="ARBA" id="ARBA00004613"/>
    </source>
</evidence>
<keyword evidence="6" id="KW-0732">Signal</keyword>
<organism evidence="7">
    <name type="scientific">Medicago truncatula</name>
    <name type="common">Barrel medic</name>
    <name type="synonym">Medicago tribuloides</name>
    <dbReference type="NCBI Taxonomy" id="3880"/>
    <lineage>
        <taxon>Eukaryota</taxon>
        <taxon>Viridiplantae</taxon>
        <taxon>Streptophyta</taxon>
        <taxon>Embryophyta</taxon>
        <taxon>Tracheophyta</taxon>
        <taxon>Spermatophyta</taxon>
        <taxon>Magnoliopsida</taxon>
        <taxon>eudicotyledons</taxon>
        <taxon>Gunneridae</taxon>
        <taxon>Pentapetalae</taxon>
        <taxon>rosids</taxon>
        <taxon>fabids</taxon>
        <taxon>Fabales</taxon>
        <taxon>Fabaceae</taxon>
        <taxon>Papilionoideae</taxon>
        <taxon>50 kb inversion clade</taxon>
        <taxon>NPAAA clade</taxon>
        <taxon>Hologalegina</taxon>
        <taxon>IRL clade</taxon>
        <taxon>Trifolieae</taxon>
        <taxon>Medicago</taxon>
    </lineage>
</organism>
<feature type="signal peptide" evidence="6">
    <location>
        <begin position="1"/>
        <end position="25"/>
    </location>
</feature>
<reference evidence="7" key="2">
    <citation type="submission" date="2012-05" db="EMBL/GenBank/DDBJ databases">
        <authorList>
            <person name="Krishnakumar V."/>
            <person name="Cheung F."/>
            <person name="Xiao Y."/>
            <person name="Chan A."/>
            <person name="Moskal W.A."/>
            <person name="Town C.D."/>
        </authorList>
    </citation>
    <scope>NUCLEOTIDE SEQUENCE</scope>
</reference>
<evidence type="ECO:0000313" key="11">
    <source>
        <dbReference type="Proteomes" id="UP000002051"/>
    </source>
</evidence>
<reference evidence="10" key="4">
    <citation type="submission" date="2015-04" db="UniProtKB">
        <authorList>
            <consortium name="EnsemblPlants"/>
        </authorList>
    </citation>
    <scope>IDENTIFICATION</scope>
    <source>
        <strain evidence="10">cv. Jemalong A17</strain>
    </source>
</reference>